<comment type="similarity">
    <text evidence="1">Belongs to the GST superfamily.</text>
</comment>
<dbReference type="PROSITE" id="PS50404">
    <property type="entry name" value="GST_NTER"/>
    <property type="match status" value="1"/>
</dbReference>
<proteinExistence type="inferred from homology"/>
<evidence type="ECO:0000313" key="4">
    <source>
        <dbReference type="Proteomes" id="UP000602905"/>
    </source>
</evidence>
<evidence type="ECO:0000256" key="1">
    <source>
        <dbReference type="ARBA" id="ARBA00007409"/>
    </source>
</evidence>
<evidence type="ECO:0000313" key="3">
    <source>
        <dbReference type="EMBL" id="KAF8688972.1"/>
    </source>
</evidence>
<protein>
    <submittedName>
        <fullName evidence="3">Glutathione S-transferase, N-terminal domain</fullName>
    </submittedName>
</protein>
<dbReference type="SUPFAM" id="SSF52833">
    <property type="entry name" value="Thioredoxin-like"/>
    <property type="match status" value="1"/>
</dbReference>
<dbReference type="PANTHER" id="PTHR44051:SF8">
    <property type="entry name" value="GLUTATHIONE S-TRANSFERASE GSTA"/>
    <property type="match status" value="1"/>
</dbReference>
<keyword evidence="3" id="KW-0808">Transferase</keyword>
<dbReference type="InterPro" id="IPR054416">
    <property type="entry name" value="GST_UstS-like_C"/>
</dbReference>
<feature type="domain" description="GST N-terminal" evidence="2">
    <location>
        <begin position="13"/>
        <end position="106"/>
    </location>
</feature>
<dbReference type="Proteomes" id="UP000602905">
    <property type="component" value="Unassembled WGS sequence"/>
</dbReference>
<name>A0A8H7HLG8_9AGAM</name>
<dbReference type="OrthoDB" id="4951845at2759"/>
<feature type="non-terminal residue" evidence="3">
    <location>
        <position position="1"/>
    </location>
</feature>
<dbReference type="AlphaFoldDB" id="A0A8H7HLG8"/>
<dbReference type="GO" id="GO:0016740">
    <property type="term" value="F:transferase activity"/>
    <property type="evidence" value="ECO:0007669"/>
    <property type="project" value="UniProtKB-KW"/>
</dbReference>
<dbReference type="InterPro" id="IPR036249">
    <property type="entry name" value="Thioredoxin-like_sf"/>
</dbReference>
<gene>
    <name evidence="3" type="ORF">RHS03_09379</name>
</gene>
<comment type="caution">
    <text evidence="3">The sequence shown here is derived from an EMBL/GenBank/DDBJ whole genome shotgun (WGS) entry which is preliminary data.</text>
</comment>
<dbReference type="InterPro" id="IPR004045">
    <property type="entry name" value="Glutathione_S-Trfase_N"/>
</dbReference>
<evidence type="ECO:0000259" key="2">
    <source>
        <dbReference type="PROSITE" id="PS50404"/>
    </source>
</evidence>
<dbReference type="Pfam" id="PF22041">
    <property type="entry name" value="GST_C_7"/>
    <property type="match status" value="1"/>
</dbReference>
<dbReference type="Gene3D" id="3.40.30.10">
    <property type="entry name" value="Glutaredoxin"/>
    <property type="match status" value="1"/>
</dbReference>
<dbReference type="Pfam" id="PF13409">
    <property type="entry name" value="GST_N_2"/>
    <property type="match status" value="1"/>
</dbReference>
<organism evidence="3 4">
    <name type="scientific">Rhizoctonia solani</name>
    <dbReference type="NCBI Taxonomy" id="456999"/>
    <lineage>
        <taxon>Eukaryota</taxon>
        <taxon>Fungi</taxon>
        <taxon>Dikarya</taxon>
        <taxon>Basidiomycota</taxon>
        <taxon>Agaricomycotina</taxon>
        <taxon>Agaricomycetes</taxon>
        <taxon>Cantharellales</taxon>
        <taxon>Ceratobasidiaceae</taxon>
        <taxon>Rhizoctonia</taxon>
    </lineage>
</organism>
<dbReference type="EMBL" id="JACYCD010000691">
    <property type="protein sequence ID" value="KAF8688972.1"/>
    <property type="molecule type" value="Genomic_DNA"/>
</dbReference>
<sequence>MAATNENPIVFYDLADGNGKSWSPNPYKTRLSLNYKGIPYRTEYISFPDIEPRMKELGLAPFSATFPYYTLPVIADPSNDPNGKPTYVADSFKIALYLDKKYPAPHYPSIFAPGTAGIQHMLISNYRMAVAAPIFPLIHPQVLHIMDERSIEYMRRTRGPRLIPLSEVEAAEKWREAKERFTGLAESLALNDETGSVGPFMMGDHVSFSDFVLAGIFYWIRSVEGPGSIRLKELLEWDDGRWERLWKAIQEIENKSSEVV</sequence>
<reference evidence="3" key="1">
    <citation type="submission" date="2020-09" db="EMBL/GenBank/DDBJ databases">
        <title>Comparative genome analyses of four rice-infecting Rhizoctonia solani isolates reveal extensive enrichment of homogalacturonan modification genes.</title>
        <authorList>
            <person name="Lee D.-Y."/>
            <person name="Jeon J."/>
            <person name="Kim K.-T."/>
            <person name="Cheong K."/>
            <person name="Song H."/>
            <person name="Choi G."/>
            <person name="Ko J."/>
            <person name="Opiyo S.O."/>
            <person name="Zuo S."/>
            <person name="Madhav S."/>
            <person name="Lee Y.-H."/>
            <person name="Wang G.-L."/>
        </authorList>
    </citation>
    <scope>NUCLEOTIDE SEQUENCE</scope>
    <source>
        <strain evidence="3">AG1-IA WGL</strain>
    </source>
</reference>
<dbReference type="PANTHER" id="PTHR44051">
    <property type="entry name" value="GLUTATHIONE S-TRANSFERASE-RELATED"/>
    <property type="match status" value="1"/>
</dbReference>
<dbReference type="Gene3D" id="1.20.1050.10">
    <property type="match status" value="1"/>
</dbReference>
<accession>A0A8H7HLG8</accession>